<dbReference type="SMART" id="SM00065">
    <property type="entry name" value="GAF"/>
    <property type="match status" value="1"/>
</dbReference>
<dbReference type="Gene3D" id="3.30.450.40">
    <property type="match status" value="1"/>
</dbReference>
<dbReference type="InterPro" id="IPR004358">
    <property type="entry name" value="Sig_transdc_His_kin-like_C"/>
</dbReference>
<feature type="region of interest" description="Disordered" evidence="7">
    <location>
        <begin position="1250"/>
        <end position="1270"/>
    </location>
</feature>
<dbReference type="Pfam" id="PF00512">
    <property type="entry name" value="HisKA"/>
    <property type="match status" value="1"/>
</dbReference>
<keyword evidence="5" id="KW-0418">Kinase</keyword>
<feature type="region of interest" description="Disordered" evidence="7">
    <location>
        <begin position="1412"/>
        <end position="1447"/>
    </location>
</feature>
<gene>
    <name evidence="10" type="ORF">NCU09520</name>
</gene>
<keyword evidence="3 6" id="KW-0597">Phosphoprotein</keyword>
<dbReference type="InterPro" id="IPR003018">
    <property type="entry name" value="GAF"/>
</dbReference>
<keyword evidence="11" id="KW-1185">Reference proteome</keyword>
<evidence type="ECO:0000313" key="10">
    <source>
        <dbReference type="EMBL" id="EAA29279.2"/>
    </source>
</evidence>
<dbReference type="SMART" id="SM00387">
    <property type="entry name" value="HATPase_c"/>
    <property type="match status" value="1"/>
</dbReference>
<keyword evidence="4" id="KW-0808">Transferase</keyword>
<dbReference type="PROSITE" id="PS50110">
    <property type="entry name" value="RESPONSE_REGULATORY"/>
    <property type="match status" value="1"/>
</dbReference>
<sequence>MRNVSERAREWQTFRFLSTVRDSRAVPDPAHTSPSKSRRASSDTVLTALAQLGVLQLSARRGVLSLFDHDVQHIAAEATPTLPLRPYARDEITPLLLRGRDISRSEVICDNVIREQRRHPEDLIVFVIPDLLADPRFHHIPSLLEQEIYPRFYAGVPICSPSGVVIGLFSVFDTSPRQKLDELDIDFMKDLSRTISRQLGSYRKQSVLLQTERILRGVVSYSEGRDDISDLSEYHAERDTVHPCQRDTRDTYLFDRHCVSYFPQSNGSIDPPTHTTVSEDAIDGTLSSSEYEAEHLRKLSLPDHRSLDSRLKAGDTHSRGSDKPMPPDTPTQGTLGADVRLSEIQKSFAKASNIIRQSMDAAGVIFLDANTSPFHCWQDGDANTTSDVHPRAASISSNKVNGVANSEIDLEVKPHKRPCDILGFSVTPTGTPDGTTIDPTGPLRHPGPHRSWRVLSESFLRKLLRRYPRGTIWEFDAAGNFISASEAVPMPSPPSSTSPSCPYSDSEIDTAAKRQRRGRARRKSGTLMRKPRKSEWDTIHAAFPEARAVSFFPLWGTQMQRWFAAGLSWSRESLRTLAPQDELGLFNAFGKNIMAEVARIDATLANQAKSDMLGSISHEMLSPLHGILGAAELLLDTDLSTSQMELICLVEASVRTLLDTVDHLLDHSKINSLVENTKLSNARRGSFQSDDLEHSEGPDLSGPPETSRTRLRSGSLAPKPWPWERPTLTRFYDIDLAVMLEEVVESLYAGYSFQRWCNQRGADPGDDNVAIHLDIDPTVNWSYYAQPGALRRILMNLFGNALKFTHKGFINLSLTAQPIPSEPRPSFASTDLDDEAEDPGIETDSKHSSSYPKSKTGWNDQNRSNVVLTVSDTGKGITQRFLREKAFSPFQKEDSLTPGPGLGLSIVKQIVCALNGRVVIDSRPGEGTTVRVIIPLQHSSPETTSEDRDMVEHKEALGGLRICLLGFDGLGDGDPDGNQWGEPVSAKERKVLRGRIMERMCRDWLGSQVVTNPAEAQMTICSDRFVLEMCTKDGADDKTGGRGFASKTLAGPLVVVCGNEVVAQNLSLARGESAAGGKGEASVMEFIGQPVGPRKLAKTLRKCLQQHPVSLKEREGERTSSESSIDLDVLQRKMSDPEVFQIANKKSRFLPYLADDFGDNLFSTDQGTAAAATRPLVQRIKSTGGRPLVQRTSMGKDGKGEGGKMGYAPVSDMEEGEKVEEAAIPEPTLLQNVKQEETSLPLSSQKKNIKMPLTRPPLPPRYHTGKEKTNSMDLGFTTVSISEVSSPFDSIISPPVLTNVPASPEDEQVSPMSHAINTIPPSGTIDASTSIIGNAGPTGGAIVGAAAAPATSNTMTGTEAVPNVPLPPKPLELLEPYEVQRQQSILITSPVLTGGQPPELHLDTRRLSKASNFSMNTTSSPSQPSPPSQSLSNSPSQPRKISSNFSPNQDEKACLLVDDNPINLHILASAMRKTHRPYATARNGLEAVEIYKENPGRYKWVLMDISMPVMDGLEATRKIREFEREYPVQRSRSLGRGLGTKRGSGATEVTNAARARAGSLDFADMRGVEVQADVETGAVSGAGNGKRVIRKKAGRASLNGIGLASAPLMDQDRGAPTEWDAQVVQNLEAETVQQVDGEEKSDEGVTGLEENSTEGELINGLEPATVVALTGVTSGTIQKDALASGVDLFLTKPVRMKDLGAILGDG</sequence>
<reference evidence="10 11" key="1">
    <citation type="journal article" date="2003" name="Nature">
        <title>The genome sequence of the filamentous fungus Neurospora crassa.</title>
        <authorList>
            <person name="Galagan J.E."/>
            <person name="Calvo S.E."/>
            <person name="Borkovich K.A."/>
            <person name="Selker E.U."/>
            <person name="Read N.D."/>
            <person name="Jaffe D."/>
            <person name="FitzHugh W."/>
            <person name="Ma L.J."/>
            <person name="Smirnov S."/>
            <person name="Purcell S."/>
            <person name="Rehman B."/>
            <person name="Elkins T."/>
            <person name="Engels R."/>
            <person name="Wang S."/>
            <person name="Nielsen C.B."/>
            <person name="Butler J."/>
            <person name="Endrizzi M."/>
            <person name="Qui D."/>
            <person name="Ianakiev P."/>
            <person name="Bell-Pedersen D."/>
            <person name="Nelson M.A."/>
            <person name="Werner-Washburne M."/>
            <person name="Selitrennikoff C.P."/>
            <person name="Kinsey J.A."/>
            <person name="Braun E.L."/>
            <person name="Zelter A."/>
            <person name="Schulte U."/>
            <person name="Kothe G.O."/>
            <person name="Jedd G."/>
            <person name="Mewes W."/>
            <person name="Staben C."/>
            <person name="Marcotte E."/>
            <person name="Greenberg D."/>
            <person name="Roy A."/>
            <person name="Foley K."/>
            <person name="Naylor J."/>
            <person name="Stange-Thomann N."/>
            <person name="Barrett R."/>
            <person name="Gnerre S."/>
            <person name="Kamal M."/>
            <person name="Kamvysselis M."/>
            <person name="Mauceli E."/>
            <person name="Bielke C."/>
            <person name="Rudd S."/>
            <person name="Frishman D."/>
            <person name="Krystofova S."/>
            <person name="Rasmussen C."/>
            <person name="Metzenberg R.L."/>
            <person name="Perkins D.D."/>
            <person name="Kroken S."/>
            <person name="Cogoni C."/>
            <person name="Macino G."/>
            <person name="Catcheside D."/>
            <person name="Li W."/>
            <person name="Pratt R.J."/>
            <person name="Osmani S.A."/>
            <person name="DeSouza C.P."/>
            <person name="Glass L."/>
            <person name="Orbach M.J."/>
            <person name="Berglund J.A."/>
            <person name="Voelker R."/>
            <person name="Yarden O."/>
            <person name="Plamann M."/>
            <person name="Seiler S."/>
            <person name="Dunlap J."/>
            <person name="Radford A."/>
            <person name="Aramayo R."/>
            <person name="Natvig D.O."/>
            <person name="Alex L.A."/>
            <person name="Mannhaupt G."/>
            <person name="Ebbole D.J."/>
            <person name="Freitag M."/>
            <person name="Paulsen I."/>
            <person name="Sachs M.S."/>
            <person name="Lander E.S."/>
            <person name="Nusbaum C."/>
            <person name="Birren B."/>
        </authorList>
    </citation>
    <scope>NUCLEOTIDE SEQUENCE [LARGE SCALE GENOMIC DNA]</scope>
    <source>
        <strain evidence="11">ATCC 24698 / 74-OR23-1A / CBS 708.71 / DSM 1257 / FGSC 987</strain>
    </source>
</reference>
<evidence type="ECO:0000256" key="3">
    <source>
        <dbReference type="ARBA" id="ARBA00022553"/>
    </source>
</evidence>
<dbReference type="GeneID" id="3874662"/>
<feature type="domain" description="Histidine kinase" evidence="8">
    <location>
        <begin position="615"/>
        <end position="938"/>
    </location>
</feature>
<dbReference type="Pfam" id="PF02518">
    <property type="entry name" value="HATPase_c"/>
    <property type="match status" value="1"/>
</dbReference>
<proteinExistence type="predicted"/>
<evidence type="ECO:0000256" key="2">
    <source>
        <dbReference type="ARBA" id="ARBA00012438"/>
    </source>
</evidence>
<dbReference type="SUPFAM" id="SSF47384">
    <property type="entry name" value="Homodimeric domain of signal transducing histidine kinase"/>
    <property type="match status" value="1"/>
</dbReference>
<dbReference type="SUPFAM" id="SSF52172">
    <property type="entry name" value="CheY-like"/>
    <property type="match status" value="1"/>
</dbReference>
<feature type="region of interest" description="Disordered" evidence="7">
    <location>
        <begin position="488"/>
        <end position="532"/>
    </location>
</feature>
<accession>Q7S1P5</accession>
<dbReference type="PaxDb" id="5141-EFNCRP00000009195"/>
<dbReference type="Gene3D" id="1.10.287.130">
    <property type="match status" value="1"/>
</dbReference>
<evidence type="ECO:0000256" key="6">
    <source>
        <dbReference type="PROSITE-ProRule" id="PRU00169"/>
    </source>
</evidence>
<dbReference type="InterPro" id="IPR036097">
    <property type="entry name" value="HisK_dim/P_sf"/>
</dbReference>
<dbReference type="InterPro" id="IPR005467">
    <property type="entry name" value="His_kinase_dom"/>
</dbReference>
<feature type="region of interest" description="Disordered" evidence="7">
    <location>
        <begin position="1633"/>
        <end position="1656"/>
    </location>
</feature>
<dbReference type="SUPFAM" id="SSF55781">
    <property type="entry name" value="GAF domain-like"/>
    <property type="match status" value="1"/>
</dbReference>
<organism evidence="10 11">
    <name type="scientific">Neurospora crassa (strain ATCC 24698 / 74-OR23-1A / CBS 708.71 / DSM 1257 / FGSC 987)</name>
    <dbReference type="NCBI Taxonomy" id="367110"/>
    <lineage>
        <taxon>Eukaryota</taxon>
        <taxon>Fungi</taxon>
        <taxon>Dikarya</taxon>
        <taxon>Ascomycota</taxon>
        <taxon>Pezizomycotina</taxon>
        <taxon>Sordariomycetes</taxon>
        <taxon>Sordariomycetidae</taxon>
        <taxon>Sordariales</taxon>
        <taxon>Sordariaceae</taxon>
        <taxon>Neurospora</taxon>
    </lineage>
</organism>
<evidence type="ECO:0000259" key="9">
    <source>
        <dbReference type="PROSITE" id="PS50110"/>
    </source>
</evidence>
<evidence type="ECO:0000259" key="8">
    <source>
        <dbReference type="PROSITE" id="PS50109"/>
    </source>
</evidence>
<dbReference type="Gene3D" id="3.30.565.10">
    <property type="entry name" value="Histidine kinase-like ATPase, C-terminal domain"/>
    <property type="match status" value="1"/>
</dbReference>
<evidence type="ECO:0000256" key="5">
    <source>
        <dbReference type="ARBA" id="ARBA00022777"/>
    </source>
</evidence>
<dbReference type="InterPro" id="IPR029016">
    <property type="entry name" value="GAF-like_dom_sf"/>
</dbReference>
<dbReference type="OrthoDB" id="303614at2759"/>
<feature type="compositionally biased region" description="Basic and acidic residues" evidence="7">
    <location>
        <begin position="298"/>
        <end position="322"/>
    </location>
</feature>
<dbReference type="SUPFAM" id="SSF55874">
    <property type="entry name" value="ATPase domain of HSP90 chaperone/DNA topoisomerase II/histidine kinase"/>
    <property type="match status" value="1"/>
</dbReference>
<evidence type="ECO:0000313" key="11">
    <source>
        <dbReference type="Proteomes" id="UP000001805"/>
    </source>
</evidence>
<feature type="modified residue" description="4-aspartylphosphate" evidence="6">
    <location>
        <position position="1504"/>
    </location>
</feature>
<dbReference type="Gene3D" id="3.40.50.2300">
    <property type="match status" value="1"/>
</dbReference>
<dbReference type="SMART" id="SM00388">
    <property type="entry name" value="HisKA"/>
    <property type="match status" value="1"/>
</dbReference>
<feature type="region of interest" description="Disordered" evidence="7">
    <location>
        <begin position="298"/>
        <end position="337"/>
    </location>
</feature>
<dbReference type="InterPro" id="IPR001789">
    <property type="entry name" value="Sig_transdc_resp-reg_receiver"/>
</dbReference>
<name>Q7S1P5_NEUCR</name>
<protein>
    <recommendedName>
        <fullName evidence="2">histidine kinase</fullName>
        <ecNumber evidence="2">2.7.13.3</ecNumber>
    </recommendedName>
</protein>
<feature type="domain" description="Response regulatory" evidence="9">
    <location>
        <begin position="1453"/>
        <end position="1706"/>
    </location>
</feature>
<feature type="compositionally biased region" description="Basic residues" evidence="7">
    <location>
        <begin position="513"/>
        <end position="532"/>
    </location>
</feature>
<comment type="catalytic activity">
    <reaction evidence="1">
        <text>ATP + protein L-histidine = ADP + protein N-phospho-L-histidine.</text>
        <dbReference type="EC" id="2.7.13.3"/>
    </reaction>
</comment>
<evidence type="ECO:0000256" key="7">
    <source>
        <dbReference type="SAM" id="MobiDB-lite"/>
    </source>
</evidence>
<dbReference type="Pfam" id="PF00072">
    <property type="entry name" value="Response_reg"/>
    <property type="match status" value="1"/>
</dbReference>
<feature type="region of interest" description="Disordered" evidence="7">
    <location>
        <begin position="684"/>
        <end position="716"/>
    </location>
</feature>
<dbReference type="InterPro" id="IPR003594">
    <property type="entry name" value="HATPase_dom"/>
</dbReference>
<dbReference type="InterPro" id="IPR011006">
    <property type="entry name" value="CheY-like_superfamily"/>
</dbReference>
<feature type="compositionally biased region" description="Acidic residues" evidence="7">
    <location>
        <begin position="831"/>
        <end position="841"/>
    </location>
</feature>
<dbReference type="PANTHER" id="PTHR43047:SF72">
    <property type="entry name" value="OSMOSENSING HISTIDINE PROTEIN KINASE SLN1"/>
    <property type="match status" value="1"/>
</dbReference>
<dbReference type="HOGENOM" id="CLU_002763_0_0_1"/>
<dbReference type="EMBL" id="CM002238">
    <property type="protein sequence ID" value="EAA29279.2"/>
    <property type="molecule type" value="Genomic_DNA"/>
</dbReference>
<feature type="compositionally biased region" description="Low complexity" evidence="7">
    <location>
        <begin position="1428"/>
        <end position="1438"/>
    </location>
</feature>
<dbReference type="PROSITE" id="PS50109">
    <property type="entry name" value="HIS_KIN"/>
    <property type="match status" value="1"/>
</dbReference>
<dbReference type="CDD" id="cd17546">
    <property type="entry name" value="REC_hyHK_CKI1_RcsC-like"/>
    <property type="match status" value="1"/>
</dbReference>
<dbReference type="PANTHER" id="PTHR43047">
    <property type="entry name" value="TWO-COMPONENT HISTIDINE PROTEIN KINASE"/>
    <property type="match status" value="1"/>
</dbReference>
<dbReference type="Pfam" id="PF01590">
    <property type="entry name" value="GAF"/>
    <property type="match status" value="1"/>
</dbReference>
<dbReference type="KEGG" id="ncr:NCU09520"/>
<dbReference type="PRINTS" id="PR00344">
    <property type="entry name" value="BCTRLSENSOR"/>
</dbReference>
<dbReference type="CDD" id="cd00082">
    <property type="entry name" value="HisKA"/>
    <property type="match status" value="1"/>
</dbReference>
<feature type="compositionally biased region" description="Low complexity" evidence="7">
    <location>
        <begin position="427"/>
        <end position="442"/>
    </location>
</feature>
<dbReference type="EC" id="2.7.13.3" evidence="2"/>
<evidence type="ECO:0000256" key="4">
    <source>
        <dbReference type="ARBA" id="ARBA00022679"/>
    </source>
</evidence>
<evidence type="ECO:0000256" key="1">
    <source>
        <dbReference type="ARBA" id="ARBA00000085"/>
    </source>
</evidence>
<feature type="compositionally biased region" description="Polar residues" evidence="7">
    <location>
        <begin position="848"/>
        <end position="858"/>
    </location>
</feature>
<dbReference type="SMART" id="SM00448">
    <property type="entry name" value="REC"/>
    <property type="match status" value="1"/>
</dbReference>
<dbReference type="InterPro" id="IPR036890">
    <property type="entry name" value="HATPase_C_sf"/>
</dbReference>
<dbReference type="RefSeq" id="XP_958515.2">
    <property type="nucleotide sequence ID" value="XM_953422.2"/>
</dbReference>
<dbReference type="VEuPathDB" id="FungiDB:NCU09520"/>
<dbReference type="GO" id="GO:0000155">
    <property type="term" value="F:phosphorelay sensor kinase activity"/>
    <property type="evidence" value="ECO:0007669"/>
    <property type="project" value="InterPro"/>
</dbReference>
<feature type="region of interest" description="Disordered" evidence="7">
    <location>
        <begin position="423"/>
        <end position="449"/>
    </location>
</feature>
<dbReference type="InParanoid" id="Q7S1P5"/>
<dbReference type="InterPro" id="IPR003661">
    <property type="entry name" value="HisK_dim/P_dom"/>
</dbReference>
<dbReference type="Proteomes" id="UP000001805">
    <property type="component" value="Chromosome 3, Linkage Group III"/>
</dbReference>
<feature type="region of interest" description="Disordered" evidence="7">
    <location>
        <begin position="821"/>
        <end position="858"/>
    </location>
</feature>